<dbReference type="PROSITE" id="PS51397">
    <property type="entry name" value="WLM"/>
    <property type="match status" value="1"/>
</dbReference>
<feature type="domain" description="WLM" evidence="2">
    <location>
        <begin position="1"/>
        <end position="68"/>
    </location>
</feature>
<dbReference type="Proteomes" id="UP001165121">
    <property type="component" value="Unassembled WGS sequence"/>
</dbReference>
<dbReference type="AlphaFoldDB" id="A0A9W6XNX5"/>
<reference evidence="3" key="1">
    <citation type="submission" date="2023-04" db="EMBL/GenBank/DDBJ databases">
        <title>Phytophthora fragariaefolia NBRC 109709.</title>
        <authorList>
            <person name="Ichikawa N."/>
            <person name="Sato H."/>
            <person name="Tonouchi N."/>
        </authorList>
    </citation>
    <scope>NUCLEOTIDE SEQUENCE</scope>
    <source>
        <strain evidence="3">NBRC 109709</strain>
    </source>
</reference>
<dbReference type="GO" id="GO:0005634">
    <property type="term" value="C:nucleus"/>
    <property type="evidence" value="ECO:0007669"/>
    <property type="project" value="TreeGrafter"/>
</dbReference>
<evidence type="ECO:0000313" key="3">
    <source>
        <dbReference type="EMBL" id="GMF42126.1"/>
    </source>
</evidence>
<comment type="caution">
    <text evidence="3">The sequence shown here is derived from an EMBL/GenBank/DDBJ whole genome shotgun (WGS) entry which is preliminary data.</text>
</comment>
<feature type="compositionally biased region" description="Polar residues" evidence="1">
    <location>
        <begin position="201"/>
        <end position="215"/>
    </location>
</feature>
<feature type="region of interest" description="Disordered" evidence="1">
    <location>
        <begin position="193"/>
        <end position="239"/>
    </location>
</feature>
<dbReference type="OrthoDB" id="261960at2759"/>
<protein>
    <submittedName>
        <fullName evidence="3">Unnamed protein product</fullName>
    </submittedName>
</protein>
<dbReference type="Pfam" id="PF08325">
    <property type="entry name" value="WLM"/>
    <property type="match status" value="1"/>
</dbReference>
<dbReference type="PANTHER" id="PTHR46622">
    <property type="entry name" value="DNA-DEPENDENT METALLOPROTEASE WSS1"/>
    <property type="match status" value="1"/>
</dbReference>
<proteinExistence type="predicted"/>
<organism evidence="3 4">
    <name type="scientific">Phytophthora fragariaefolia</name>
    <dbReference type="NCBI Taxonomy" id="1490495"/>
    <lineage>
        <taxon>Eukaryota</taxon>
        <taxon>Sar</taxon>
        <taxon>Stramenopiles</taxon>
        <taxon>Oomycota</taxon>
        <taxon>Peronosporomycetes</taxon>
        <taxon>Peronosporales</taxon>
        <taxon>Peronosporaceae</taxon>
        <taxon>Phytophthora</taxon>
    </lineage>
</organism>
<gene>
    <name evidence="3" type="ORF">Pfra01_001365300</name>
</gene>
<evidence type="ECO:0000313" key="4">
    <source>
        <dbReference type="Proteomes" id="UP001165121"/>
    </source>
</evidence>
<sequence length="239" mass="26212">MVHGPHNHAFYQYLDELKQEMESLLVRGLVGEEGAKFADAGAGQRLGGNSAGVPIRVAAALAAKRREQVNKLRRRLGSTTSSGGSKRDLDPQARRRKVLEAVERRRRDNEQCRNVLREGASHEVLVIENSDEDEGSTAGNAGLDSEALIKQASSTAEIILLDDDDETANAQIPVPATNHVSVSAIPATIDLLDDEDETKSNDIPSSARSLTSECNYENDVERDRKRRRQEISSEIIDLT</sequence>
<dbReference type="InterPro" id="IPR013536">
    <property type="entry name" value="WLM_dom"/>
</dbReference>
<dbReference type="EMBL" id="BSXT01001401">
    <property type="protein sequence ID" value="GMF42126.1"/>
    <property type="molecule type" value="Genomic_DNA"/>
</dbReference>
<feature type="region of interest" description="Disordered" evidence="1">
    <location>
        <begin position="73"/>
        <end position="96"/>
    </location>
</feature>
<keyword evidence="4" id="KW-1185">Reference proteome</keyword>
<dbReference type="PANTHER" id="PTHR46622:SF1">
    <property type="entry name" value="DNA-DEPENDENT METALLOPROTEASE WSS1"/>
    <property type="match status" value="1"/>
</dbReference>
<name>A0A9W6XNX5_9STRA</name>
<accession>A0A9W6XNX5</accession>
<dbReference type="InterPro" id="IPR053000">
    <property type="entry name" value="WSS1-like_metalloprotease"/>
</dbReference>
<dbReference type="GO" id="GO:0006281">
    <property type="term" value="P:DNA repair"/>
    <property type="evidence" value="ECO:0007669"/>
    <property type="project" value="TreeGrafter"/>
</dbReference>
<feature type="compositionally biased region" description="Basic and acidic residues" evidence="1">
    <location>
        <begin position="85"/>
        <end position="96"/>
    </location>
</feature>
<evidence type="ECO:0000256" key="1">
    <source>
        <dbReference type="SAM" id="MobiDB-lite"/>
    </source>
</evidence>
<dbReference type="GO" id="GO:0008237">
    <property type="term" value="F:metallopeptidase activity"/>
    <property type="evidence" value="ECO:0007669"/>
    <property type="project" value="TreeGrafter"/>
</dbReference>
<evidence type="ECO:0000259" key="2">
    <source>
        <dbReference type="PROSITE" id="PS51397"/>
    </source>
</evidence>